<gene>
    <name evidence="3" type="ORF">ABG768_000190</name>
</gene>
<dbReference type="InterPro" id="IPR039015">
    <property type="entry name" value="ENDOD1"/>
</dbReference>
<dbReference type="GO" id="GO:0016787">
    <property type="term" value="F:hydrolase activity"/>
    <property type="evidence" value="ECO:0007669"/>
    <property type="project" value="InterPro"/>
</dbReference>
<protein>
    <recommendedName>
        <fullName evidence="2">DNA/RNA non-specific endonuclease/pyrophosphatase/phosphodiesterase domain-containing protein</fullName>
    </recommendedName>
</protein>
<sequence length="166" mass="18503">MTLLLHVLMLILLSGGSAEVVQDFEQECGQFFINAGPNILSDVCVDINLRGVHQALSEDYEKSGYDRGHLAPVYQAESQKCAEATFTLTKAAPQDRCFNREELSQKCSQYSVFIVTGVVPGTQTLNNRVNVPSHFWTAYCCLDQNNKCQFSDGFIGENMNIPPNRM</sequence>
<keyword evidence="4" id="KW-1185">Reference proteome</keyword>
<comment type="caution">
    <text evidence="3">The sequence shown here is derived from an EMBL/GenBank/DDBJ whole genome shotgun (WGS) entry which is preliminary data.</text>
</comment>
<dbReference type="PANTHER" id="PTHR21472">
    <property type="entry name" value="ENDONUCLEASE DOMAIN-CONTAINING 1 PROTEIN ENDOD1"/>
    <property type="match status" value="1"/>
</dbReference>
<evidence type="ECO:0000313" key="3">
    <source>
        <dbReference type="EMBL" id="KAK9980597.1"/>
    </source>
</evidence>
<dbReference type="Gene3D" id="3.40.570.10">
    <property type="entry name" value="Extracellular Endonuclease, subunit A"/>
    <property type="match status" value="1"/>
</dbReference>
<dbReference type="InterPro" id="IPR044925">
    <property type="entry name" value="His-Me_finger_sf"/>
</dbReference>
<dbReference type="SMART" id="SM00892">
    <property type="entry name" value="Endonuclease_NS"/>
    <property type="match status" value="1"/>
</dbReference>
<dbReference type="Pfam" id="PF01223">
    <property type="entry name" value="Endonuclease_NS"/>
    <property type="match status" value="1"/>
</dbReference>
<name>A0AAW2B596_CULAL</name>
<dbReference type="EMBL" id="JAWDJR010000001">
    <property type="protein sequence ID" value="KAK9980597.1"/>
    <property type="molecule type" value="Genomic_DNA"/>
</dbReference>
<reference evidence="3 4" key="1">
    <citation type="submission" date="2024-05" db="EMBL/GenBank/DDBJ databases">
        <title>A high-quality chromosomal-level genome assembly of Topmouth culter (Culter alburnus).</title>
        <authorList>
            <person name="Zhao H."/>
        </authorList>
    </citation>
    <scope>NUCLEOTIDE SEQUENCE [LARGE SCALE GENOMIC DNA]</scope>
    <source>
        <strain evidence="3">CATC2023</strain>
        <tissue evidence="3">Muscle</tissue>
    </source>
</reference>
<evidence type="ECO:0000256" key="1">
    <source>
        <dbReference type="SAM" id="SignalP"/>
    </source>
</evidence>
<evidence type="ECO:0000313" key="4">
    <source>
        <dbReference type="Proteomes" id="UP001479290"/>
    </source>
</evidence>
<feature type="chain" id="PRO_5043553693" description="DNA/RNA non-specific endonuclease/pyrophosphatase/phosphodiesterase domain-containing protein" evidence="1">
    <location>
        <begin position="19"/>
        <end position="166"/>
    </location>
</feature>
<feature type="domain" description="DNA/RNA non-specific endonuclease/pyrophosphatase/phosphodiesterase" evidence="2">
    <location>
        <begin position="5"/>
        <end position="164"/>
    </location>
</feature>
<dbReference type="GO" id="GO:0046872">
    <property type="term" value="F:metal ion binding"/>
    <property type="evidence" value="ECO:0007669"/>
    <property type="project" value="InterPro"/>
</dbReference>
<dbReference type="InterPro" id="IPR001604">
    <property type="entry name" value="Endo_G_ENPP1-like_dom"/>
</dbReference>
<evidence type="ECO:0000259" key="2">
    <source>
        <dbReference type="SMART" id="SM00892"/>
    </source>
</evidence>
<dbReference type="SUPFAM" id="SSF54060">
    <property type="entry name" value="His-Me finger endonucleases"/>
    <property type="match status" value="1"/>
</dbReference>
<dbReference type="AlphaFoldDB" id="A0AAW2B596"/>
<dbReference type="Proteomes" id="UP001479290">
    <property type="component" value="Unassembled WGS sequence"/>
</dbReference>
<organism evidence="3 4">
    <name type="scientific">Culter alburnus</name>
    <name type="common">Topmouth culter</name>
    <dbReference type="NCBI Taxonomy" id="194366"/>
    <lineage>
        <taxon>Eukaryota</taxon>
        <taxon>Metazoa</taxon>
        <taxon>Chordata</taxon>
        <taxon>Craniata</taxon>
        <taxon>Vertebrata</taxon>
        <taxon>Euteleostomi</taxon>
        <taxon>Actinopterygii</taxon>
        <taxon>Neopterygii</taxon>
        <taxon>Teleostei</taxon>
        <taxon>Ostariophysi</taxon>
        <taxon>Cypriniformes</taxon>
        <taxon>Xenocyprididae</taxon>
        <taxon>Xenocypridinae</taxon>
        <taxon>Culter</taxon>
    </lineage>
</organism>
<proteinExistence type="predicted"/>
<accession>A0AAW2B596</accession>
<dbReference type="InterPro" id="IPR044929">
    <property type="entry name" value="DNA/RNA_non-sp_Endonuclease_sf"/>
</dbReference>
<dbReference type="PANTHER" id="PTHR21472:SF30">
    <property type="entry name" value="ENDONUCLEASE DOMAIN-CONTAINING 1 PROTEIN-RELATED"/>
    <property type="match status" value="1"/>
</dbReference>
<dbReference type="GO" id="GO:0003676">
    <property type="term" value="F:nucleic acid binding"/>
    <property type="evidence" value="ECO:0007669"/>
    <property type="project" value="InterPro"/>
</dbReference>
<feature type="signal peptide" evidence="1">
    <location>
        <begin position="1"/>
        <end position="18"/>
    </location>
</feature>
<keyword evidence="1" id="KW-0732">Signal</keyword>